<dbReference type="InterPro" id="IPR051201">
    <property type="entry name" value="Chloro_Bact_Ser_Proteases"/>
</dbReference>
<dbReference type="KEGG" id="hbs:IPV69_17950"/>
<evidence type="ECO:0000256" key="2">
    <source>
        <dbReference type="ARBA" id="ARBA00022801"/>
    </source>
</evidence>
<keyword evidence="1" id="KW-0645">Protease</keyword>
<protein>
    <submittedName>
        <fullName evidence="5">Trypsin-like peptidase domain-containing protein</fullName>
    </submittedName>
</protein>
<dbReference type="PANTHER" id="PTHR43343:SF3">
    <property type="entry name" value="PROTEASE DO-LIKE 8, CHLOROPLASTIC"/>
    <property type="match status" value="1"/>
</dbReference>
<dbReference type="PROSITE" id="PS51257">
    <property type="entry name" value="PROKAR_LIPOPROTEIN"/>
    <property type="match status" value="1"/>
</dbReference>
<name>A0A7M2WTI6_9BACT</name>
<dbReference type="Pfam" id="PF13180">
    <property type="entry name" value="PDZ_2"/>
    <property type="match status" value="1"/>
</dbReference>
<feature type="chain" id="PRO_5034049369" evidence="3">
    <location>
        <begin position="27"/>
        <end position="487"/>
    </location>
</feature>
<dbReference type="InterPro" id="IPR001940">
    <property type="entry name" value="Peptidase_S1C"/>
</dbReference>
<evidence type="ECO:0000256" key="3">
    <source>
        <dbReference type="SAM" id="SignalP"/>
    </source>
</evidence>
<sequence length="487" mass="50671">MGHGYGRYLKLSLLSVAGLGFLASCAGTASPPAITSGQVRADKSAGDTGEARLAALHVDDSFDAPRLEKQFEVVARKVIPSVVAISAIETPLALDDIQHPGSTNPEKLNAALEALDRTVGTGFVIDSAGYIVTNEHVIGHAAQIWVTTDDQRVYPAVVVGSDPRSDLAVLKIAATHLPPVTLATGETRRGQWTMAVGNPYGLAGDGEMSVSIGVVSAVGRSLPKLSGREDRLYQDLIQTTAQINPGNSGGPLFDLAGNVIGVNCAVILPVKQVNGIGFALPMGPRVRSIIDRLKSGQEVTYGYLGVRTSTPTDSECRAAGLPGLCGARVDFIEPNSPAADADLKAGDIIASLGGSPVRDSEHFIRSVGDAAVGKDVSAKVYRGGKSVAVKLRPRQREVASAPVTIERQRFFWRGLQLGPAARGGVAVVSVDAQSPLAGQVKKGDVLESLAGIALRHLPDVLDVLSQHSAAECGIKVSTPGTVVSARE</sequence>
<dbReference type="EMBL" id="CP063458">
    <property type="protein sequence ID" value="QOV88131.1"/>
    <property type="molecule type" value="Genomic_DNA"/>
</dbReference>
<evidence type="ECO:0000313" key="6">
    <source>
        <dbReference type="Proteomes" id="UP000593765"/>
    </source>
</evidence>
<proteinExistence type="predicted"/>
<evidence type="ECO:0000313" key="5">
    <source>
        <dbReference type="EMBL" id="QOV88131.1"/>
    </source>
</evidence>
<keyword evidence="6" id="KW-1185">Reference proteome</keyword>
<keyword evidence="3" id="KW-0732">Signal</keyword>
<dbReference type="AlphaFoldDB" id="A0A7M2WTI6"/>
<dbReference type="Proteomes" id="UP000593765">
    <property type="component" value="Chromosome"/>
</dbReference>
<dbReference type="GO" id="GO:0004252">
    <property type="term" value="F:serine-type endopeptidase activity"/>
    <property type="evidence" value="ECO:0007669"/>
    <property type="project" value="InterPro"/>
</dbReference>
<dbReference type="Gene3D" id="2.30.42.10">
    <property type="match status" value="1"/>
</dbReference>
<dbReference type="SUPFAM" id="SSF50494">
    <property type="entry name" value="Trypsin-like serine proteases"/>
    <property type="match status" value="1"/>
</dbReference>
<dbReference type="SUPFAM" id="SSF50156">
    <property type="entry name" value="PDZ domain-like"/>
    <property type="match status" value="1"/>
</dbReference>
<dbReference type="Pfam" id="PF13365">
    <property type="entry name" value="Trypsin_2"/>
    <property type="match status" value="1"/>
</dbReference>
<dbReference type="SMART" id="SM00228">
    <property type="entry name" value="PDZ"/>
    <property type="match status" value="2"/>
</dbReference>
<organism evidence="5 6">
    <name type="scientific">Humisphaera borealis</name>
    <dbReference type="NCBI Taxonomy" id="2807512"/>
    <lineage>
        <taxon>Bacteria</taxon>
        <taxon>Pseudomonadati</taxon>
        <taxon>Planctomycetota</taxon>
        <taxon>Phycisphaerae</taxon>
        <taxon>Tepidisphaerales</taxon>
        <taxon>Tepidisphaeraceae</taxon>
        <taxon>Humisphaera</taxon>
    </lineage>
</organism>
<accession>A0A7M2WTI6</accession>
<dbReference type="InterPro" id="IPR036034">
    <property type="entry name" value="PDZ_sf"/>
</dbReference>
<feature type="domain" description="PDZ" evidence="4">
    <location>
        <begin position="287"/>
        <end position="362"/>
    </location>
</feature>
<dbReference type="GO" id="GO:0006508">
    <property type="term" value="P:proteolysis"/>
    <property type="evidence" value="ECO:0007669"/>
    <property type="project" value="UniProtKB-KW"/>
</dbReference>
<feature type="signal peptide" evidence="3">
    <location>
        <begin position="1"/>
        <end position="26"/>
    </location>
</feature>
<dbReference type="InterPro" id="IPR009003">
    <property type="entry name" value="Peptidase_S1_PA"/>
</dbReference>
<dbReference type="PRINTS" id="PR00834">
    <property type="entry name" value="PROTEASES2C"/>
</dbReference>
<gene>
    <name evidence="5" type="ORF">IPV69_17950</name>
</gene>
<dbReference type="PROSITE" id="PS50106">
    <property type="entry name" value="PDZ"/>
    <property type="match status" value="1"/>
</dbReference>
<evidence type="ECO:0000259" key="4">
    <source>
        <dbReference type="PROSITE" id="PS50106"/>
    </source>
</evidence>
<dbReference type="Gene3D" id="2.40.10.120">
    <property type="match status" value="1"/>
</dbReference>
<evidence type="ECO:0000256" key="1">
    <source>
        <dbReference type="ARBA" id="ARBA00022670"/>
    </source>
</evidence>
<reference evidence="5 6" key="1">
    <citation type="submission" date="2020-10" db="EMBL/GenBank/DDBJ databases">
        <title>Wide distribution of Phycisphaera-like planctomycetes from WD2101 soil group in peatlands and genome analysis of the first cultivated representative.</title>
        <authorList>
            <person name="Dedysh S.N."/>
            <person name="Beletsky A.V."/>
            <person name="Ivanova A."/>
            <person name="Kulichevskaya I.S."/>
            <person name="Suzina N.E."/>
            <person name="Philippov D.A."/>
            <person name="Rakitin A.L."/>
            <person name="Mardanov A.V."/>
            <person name="Ravin N.V."/>
        </authorList>
    </citation>
    <scope>NUCLEOTIDE SEQUENCE [LARGE SCALE GENOMIC DNA]</scope>
    <source>
        <strain evidence="5 6">M1803</strain>
    </source>
</reference>
<keyword evidence="2" id="KW-0378">Hydrolase</keyword>
<dbReference type="InterPro" id="IPR001478">
    <property type="entry name" value="PDZ"/>
</dbReference>
<dbReference type="RefSeq" id="WP_206291101.1">
    <property type="nucleotide sequence ID" value="NZ_CP063458.1"/>
</dbReference>
<dbReference type="PANTHER" id="PTHR43343">
    <property type="entry name" value="PEPTIDASE S12"/>
    <property type="match status" value="1"/>
</dbReference>